<feature type="domain" description="Dienelactone hydrolase" evidence="2">
    <location>
        <begin position="72"/>
        <end position="272"/>
    </location>
</feature>
<dbReference type="InterPro" id="IPR029058">
    <property type="entry name" value="AB_hydrolase_fold"/>
</dbReference>
<comment type="caution">
    <text evidence="3">The sequence shown here is derived from an EMBL/GenBank/DDBJ whole genome shotgun (WGS) entry which is preliminary data.</text>
</comment>
<dbReference type="PANTHER" id="PTHR22946:SF9">
    <property type="entry name" value="POLYKETIDE TRANSFERASE AF380"/>
    <property type="match status" value="1"/>
</dbReference>
<dbReference type="Gene3D" id="3.40.50.1820">
    <property type="entry name" value="alpha/beta hydrolase"/>
    <property type="match status" value="1"/>
</dbReference>
<accession>A0ABV2TMA6</accession>
<dbReference type="EMBL" id="JBEWZI010000012">
    <property type="protein sequence ID" value="MET7015056.1"/>
    <property type="molecule type" value="Genomic_DNA"/>
</dbReference>
<dbReference type="RefSeq" id="WP_354601519.1">
    <property type="nucleotide sequence ID" value="NZ_JBEWZI010000012.1"/>
</dbReference>
<dbReference type="GO" id="GO:0016787">
    <property type="term" value="F:hydrolase activity"/>
    <property type="evidence" value="ECO:0007669"/>
    <property type="project" value="UniProtKB-KW"/>
</dbReference>
<name>A0ABV2TMA6_9RHOO</name>
<dbReference type="InterPro" id="IPR002925">
    <property type="entry name" value="Dienelactn_hydro"/>
</dbReference>
<dbReference type="InterPro" id="IPR050261">
    <property type="entry name" value="FrsA_esterase"/>
</dbReference>
<dbReference type="PANTHER" id="PTHR22946">
    <property type="entry name" value="DIENELACTONE HYDROLASE DOMAIN-CONTAINING PROTEIN-RELATED"/>
    <property type="match status" value="1"/>
</dbReference>
<evidence type="ECO:0000313" key="4">
    <source>
        <dbReference type="Proteomes" id="UP001549691"/>
    </source>
</evidence>
<protein>
    <submittedName>
        <fullName evidence="3">Dienelactone hydrolase family protein</fullName>
    </submittedName>
</protein>
<evidence type="ECO:0000313" key="3">
    <source>
        <dbReference type="EMBL" id="MET7015056.1"/>
    </source>
</evidence>
<gene>
    <name evidence="3" type="ORF">ABXR19_12710</name>
</gene>
<evidence type="ECO:0000256" key="1">
    <source>
        <dbReference type="ARBA" id="ARBA00022801"/>
    </source>
</evidence>
<dbReference type="Proteomes" id="UP001549691">
    <property type="component" value="Unassembled WGS sequence"/>
</dbReference>
<reference evidence="3 4" key="1">
    <citation type="submission" date="2024-07" db="EMBL/GenBank/DDBJ databases">
        <title>Uliginosibacterium flavum JJ3220;KACC:17644.</title>
        <authorList>
            <person name="Kim M.K."/>
        </authorList>
    </citation>
    <scope>NUCLEOTIDE SEQUENCE [LARGE SCALE GENOMIC DNA]</scope>
    <source>
        <strain evidence="3 4">KACC:17644</strain>
    </source>
</reference>
<evidence type="ECO:0000259" key="2">
    <source>
        <dbReference type="Pfam" id="PF01738"/>
    </source>
</evidence>
<dbReference type="SUPFAM" id="SSF53474">
    <property type="entry name" value="alpha/beta-Hydrolases"/>
    <property type="match status" value="1"/>
</dbReference>
<dbReference type="Pfam" id="PF01738">
    <property type="entry name" value="DLH"/>
    <property type="match status" value="1"/>
</dbReference>
<keyword evidence="1 3" id="KW-0378">Hydrolase</keyword>
<organism evidence="3 4">
    <name type="scientific">Uliginosibacterium flavum</name>
    <dbReference type="NCBI Taxonomy" id="1396831"/>
    <lineage>
        <taxon>Bacteria</taxon>
        <taxon>Pseudomonadati</taxon>
        <taxon>Pseudomonadota</taxon>
        <taxon>Betaproteobacteria</taxon>
        <taxon>Rhodocyclales</taxon>
        <taxon>Zoogloeaceae</taxon>
        <taxon>Uliginosibacterium</taxon>
    </lineage>
</organism>
<sequence length="347" mass="37066">MRTKFVSGWRALFLVLITVCALAPLSGRGQEAVGDFKAGQPSGVYAFASSTPKTLPDLLKPDPKADAVNITGHLFMPPGNGKVPAVLLMHGSGGIYAAMLDYWPNLLNAQGIAVFSLDRFGPRGVKSTAEDQSQVPFSADIADAFAALRLLASHPRIDSQHIAIMGFSRGGIASWRTAVERIIAAQQPDGLRFAAHIQAYSGGCAGSFRLIVKPGVFSKAPELWMHGEADDYTPIGPCRDYAQRIGDAGTPVEFVPLPGAYHKFDYDDQRHVTVRGAQRTVETCPLETDIETLAAYDRTTGLRISGAAYQNVLKTCSALGASVQGNTAARDKAGQATVSFLRKVFGL</sequence>
<keyword evidence="4" id="KW-1185">Reference proteome</keyword>
<proteinExistence type="predicted"/>